<dbReference type="AlphaFoldDB" id="A0AAX6G351"/>
<evidence type="ECO:0000256" key="7">
    <source>
        <dbReference type="ARBA" id="ARBA00022723"/>
    </source>
</evidence>
<dbReference type="Gene3D" id="3.30.40.10">
    <property type="entry name" value="Zinc/RING finger domain, C3HC4 (zinc finger)"/>
    <property type="match status" value="1"/>
</dbReference>
<accession>A0AAX6G351</accession>
<evidence type="ECO:0000256" key="14">
    <source>
        <dbReference type="ARBA" id="ARBA00024209"/>
    </source>
</evidence>
<evidence type="ECO:0000256" key="1">
    <source>
        <dbReference type="ARBA" id="ARBA00000900"/>
    </source>
</evidence>
<name>A0AAX6G351_IRIPA</name>
<comment type="subcellular location">
    <subcellularLocation>
        <location evidence="2">Membrane</location>
        <topology evidence="2">Single-pass membrane protein</topology>
    </subcellularLocation>
</comment>
<dbReference type="SMART" id="SM00184">
    <property type="entry name" value="RING"/>
    <property type="match status" value="1"/>
</dbReference>
<evidence type="ECO:0000256" key="18">
    <source>
        <dbReference type="SAM" id="SignalP"/>
    </source>
</evidence>
<keyword evidence="8 18" id="KW-0732">Signal</keyword>
<evidence type="ECO:0000313" key="21">
    <source>
        <dbReference type="Proteomes" id="UP001140949"/>
    </source>
</evidence>
<dbReference type="EMBL" id="JANAVB010023599">
    <property type="protein sequence ID" value="KAJ6823164.1"/>
    <property type="molecule type" value="Genomic_DNA"/>
</dbReference>
<dbReference type="PANTHER" id="PTHR46539">
    <property type="entry name" value="E3 UBIQUITIN-PROTEIN LIGASE ATL42"/>
    <property type="match status" value="1"/>
</dbReference>
<dbReference type="PROSITE" id="PS50089">
    <property type="entry name" value="ZF_RING_2"/>
    <property type="match status" value="1"/>
</dbReference>
<comment type="pathway">
    <text evidence="3">Protein modification; protein ubiquitination.</text>
</comment>
<dbReference type="Pfam" id="PF13639">
    <property type="entry name" value="zf-RING_2"/>
    <property type="match status" value="1"/>
</dbReference>
<organism evidence="20 21">
    <name type="scientific">Iris pallida</name>
    <name type="common">Sweet iris</name>
    <dbReference type="NCBI Taxonomy" id="29817"/>
    <lineage>
        <taxon>Eukaryota</taxon>
        <taxon>Viridiplantae</taxon>
        <taxon>Streptophyta</taxon>
        <taxon>Embryophyta</taxon>
        <taxon>Tracheophyta</taxon>
        <taxon>Spermatophyta</taxon>
        <taxon>Magnoliopsida</taxon>
        <taxon>Liliopsida</taxon>
        <taxon>Asparagales</taxon>
        <taxon>Iridaceae</taxon>
        <taxon>Iridoideae</taxon>
        <taxon>Irideae</taxon>
        <taxon>Iris</taxon>
    </lineage>
</organism>
<comment type="caution">
    <text evidence="20">The sequence shown here is derived from an EMBL/GenBank/DDBJ whole genome shotgun (WGS) entry which is preliminary data.</text>
</comment>
<dbReference type="InterPro" id="IPR013083">
    <property type="entry name" value="Znf_RING/FYVE/PHD"/>
</dbReference>
<sequence length="366" mass="39419">MPPPLLLLRLLLVASVAVAASADAPAPPTEGPISFRPSVAIVIGIFAIMFSLTFLLLVYAKFCHGGGRDGDHLFLRYAGGPGDDVFMSPGGALAPSGGVDRAVVESLPSFRFSVLRGKRGGLECAVCLSKFDDADVLRLLPKCKHAFHVGCVDRWLESRSTCPLCRRRIGPDDAAALKCSSSSSRLSFRDGGSGRANGVDPDDVGNGGGGGILEVFVERERDADELLPNHDVVLLHRHKHRIIVSGAAFKSRWSDLNSSDLLSLDSEMLLSMVSNKQFPGSKEGLGKKRLLENMSTDHLVVTTGNRCMSAMTSVSRFRSSGTDDDDDDKVRRVWLPIAQRTVQLFAGGERRPGYGENRNDVTITIA</sequence>
<evidence type="ECO:0000256" key="9">
    <source>
        <dbReference type="ARBA" id="ARBA00022771"/>
    </source>
</evidence>
<reference evidence="20" key="2">
    <citation type="submission" date="2023-04" db="EMBL/GenBank/DDBJ databases">
        <authorList>
            <person name="Bruccoleri R.E."/>
            <person name="Oakeley E.J."/>
            <person name="Faust A.-M."/>
            <person name="Dessus-Babus S."/>
            <person name="Altorfer M."/>
            <person name="Burckhardt D."/>
            <person name="Oertli M."/>
            <person name="Naumann U."/>
            <person name="Petersen F."/>
            <person name="Wong J."/>
        </authorList>
    </citation>
    <scope>NUCLEOTIDE SEQUENCE</scope>
    <source>
        <strain evidence="20">GSM-AAB239-AS_SAM_17_03QT</strain>
        <tissue evidence="20">Leaf</tissue>
    </source>
</reference>
<dbReference type="Proteomes" id="UP001140949">
    <property type="component" value="Unassembled WGS sequence"/>
</dbReference>
<evidence type="ECO:0000256" key="17">
    <source>
        <dbReference type="SAM" id="Phobius"/>
    </source>
</evidence>
<keyword evidence="10" id="KW-0833">Ubl conjugation pathway</keyword>
<evidence type="ECO:0000256" key="16">
    <source>
        <dbReference type="SAM" id="MobiDB-lite"/>
    </source>
</evidence>
<feature type="transmembrane region" description="Helical" evidence="17">
    <location>
        <begin position="37"/>
        <end position="59"/>
    </location>
</feature>
<gene>
    <name evidence="20" type="ORF">M6B38_385245</name>
</gene>
<dbReference type="GO" id="GO:0016020">
    <property type="term" value="C:membrane"/>
    <property type="evidence" value="ECO:0007669"/>
    <property type="project" value="UniProtKB-SubCell"/>
</dbReference>
<evidence type="ECO:0000256" key="11">
    <source>
        <dbReference type="ARBA" id="ARBA00022833"/>
    </source>
</evidence>
<keyword evidence="7" id="KW-0479">Metal-binding</keyword>
<evidence type="ECO:0000313" key="20">
    <source>
        <dbReference type="EMBL" id="KAJ6823164.1"/>
    </source>
</evidence>
<evidence type="ECO:0000256" key="12">
    <source>
        <dbReference type="ARBA" id="ARBA00022989"/>
    </source>
</evidence>
<keyword evidence="13 17" id="KW-0472">Membrane</keyword>
<evidence type="ECO:0000256" key="5">
    <source>
        <dbReference type="ARBA" id="ARBA00022679"/>
    </source>
</evidence>
<keyword evidence="12 17" id="KW-1133">Transmembrane helix</keyword>
<keyword evidence="6 17" id="KW-0812">Transmembrane</keyword>
<comment type="catalytic activity">
    <reaction evidence="1">
        <text>S-ubiquitinyl-[E2 ubiquitin-conjugating enzyme]-L-cysteine + [acceptor protein]-L-lysine = [E2 ubiquitin-conjugating enzyme]-L-cysteine + N(6)-ubiquitinyl-[acceptor protein]-L-lysine.</text>
        <dbReference type="EC" id="2.3.2.27"/>
    </reaction>
</comment>
<evidence type="ECO:0000256" key="15">
    <source>
        <dbReference type="PROSITE-ProRule" id="PRU00175"/>
    </source>
</evidence>
<dbReference type="GO" id="GO:0008270">
    <property type="term" value="F:zinc ion binding"/>
    <property type="evidence" value="ECO:0007669"/>
    <property type="project" value="UniProtKB-KW"/>
</dbReference>
<dbReference type="EC" id="2.3.2.27" evidence="4"/>
<keyword evidence="9 15" id="KW-0863">Zinc-finger</keyword>
<evidence type="ECO:0000256" key="10">
    <source>
        <dbReference type="ARBA" id="ARBA00022786"/>
    </source>
</evidence>
<protein>
    <recommendedName>
        <fullName evidence="4">RING-type E3 ubiquitin transferase</fullName>
        <ecNumber evidence="4">2.3.2.27</ecNumber>
    </recommendedName>
</protein>
<keyword evidence="11" id="KW-0862">Zinc</keyword>
<keyword evidence="21" id="KW-1185">Reference proteome</keyword>
<proteinExistence type="inferred from homology"/>
<comment type="similarity">
    <text evidence="14">Belongs to the RING-type zinc finger family. ATL subfamily.</text>
</comment>
<feature type="chain" id="PRO_5043343455" description="RING-type E3 ubiquitin transferase" evidence="18">
    <location>
        <begin position="23"/>
        <end position="366"/>
    </location>
</feature>
<evidence type="ECO:0000256" key="2">
    <source>
        <dbReference type="ARBA" id="ARBA00004167"/>
    </source>
</evidence>
<dbReference type="CDD" id="cd16461">
    <property type="entry name" value="RING-H2_EL5-like"/>
    <property type="match status" value="1"/>
</dbReference>
<evidence type="ECO:0000256" key="8">
    <source>
        <dbReference type="ARBA" id="ARBA00022729"/>
    </source>
</evidence>
<feature type="region of interest" description="Disordered" evidence="16">
    <location>
        <begin position="184"/>
        <end position="204"/>
    </location>
</feature>
<dbReference type="SUPFAM" id="SSF57850">
    <property type="entry name" value="RING/U-box"/>
    <property type="match status" value="1"/>
</dbReference>
<keyword evidence="5" id="KW-0808">Transferase</keyword>
<evidence type="ECO:0000256" key="6">
    <source>
        <dbReference type="ARBA" id="ARBA00022692"/>
    </source>
</evidence>
<evidence type="ECO:0000256" key="13">
    <source>
        <dbReference type="ARBA" id="ARBA00023136"/>
    </source>
</evidence>
<dbReference type="InterPro" id="IPR001841">
    <property type="entry name" value="Znf_RING"/>
</dbReference>
<evidence type="ECO:0000259" key="19">
    <source>
        <dbReference type="PROSITE" id="PS50089"/>
    </source>
</evidence>
<feature type="domain" description="RING-type" evidence="19">
    <location>
        <begin position="124"/>
        <end position="166"/>
    </location>
</feature>
<evidence type="ECO:0000256" key="4">
    <source>
        <dbReference type="ARBA" id="ARBA00012483"/>
    </source>
</evidence>
<evidence type="ECO:0000256" key="3">
    <source>
        <dbReference type="ARBA" id="ARBA00004906"/>
    </source>
</evidence>
<feature type="signal peptide" evidence="18">
    <location>
        <begin position="1"/>
        <end position="22"/>
    </location>
</feature>
<dbReference type="FunFam" id="3.30.40.10:FF:000285">
    <property type="entry name" value="RING-H2 finger protein ATL43"/>
    <property type="match status" value="1"/>
</dbReference>
<reference evidence="20" key="1">
    <citation type="journal article" date="2023" name="GigaByte">
        <title>Genome assembly of the bearded iris, Iris pallida Lam.</title>
        <authorList>
            <person name="Bruccoleri R.E."/>
            <person name="Oakeley E.J."/>
            <person name="Faust A.M.E."/>
            <person name="Altorfer M."/>
            <person name="Dessus-Babus S."/>
            <person name="Burckhardt D."/>
            <person name="Oertli M."/>
            <person name="Naumann U."/>
            <person name="Petersen F."/>
            <person name="Wong J."/>
        </authorList>
    </citation>
    <scope>NUCLEOTIDE SEQUENCE</scope>
    <source>
        <strain evidence="20">GSM-AAB239-AS_SAM_17_03QT</strain>
    </source>
</reference>
<dbReference type="PANTHER" id="PTHR46539:SF1">
    <property type="entry name" value="E3 UBIQUITIN-PROTEIN LIGASE ATL42"/>
    <property type="match status" value="1"/>
</dbReference>
<dbReference type="GO" id="GO:0061630">
    <property type="term" value="F:ubiquitin protein ligase activity"/>
    <property type="evidence" value="ECO:0007669"/>
    <property type="project" value="UniProtKB-EC"/>
</dbReference>